<dbReference type="STRING" id="1862672.BO225_10815"/>
<dbReference type="AlphaFoldDB" id="A0A1U7NK75"/>
<keyword evidence="7" id="KW-1185">Reference proteome</keyword>
<dbReference type="GO" id="GO:0046872">
    <property type="term" value="F:metal ion binding"/>
    <property type="evidence" value="ECO:0007669"/>
    <property type="project" value="UniProtKB-KW"/>
</dbReference>
<proteinExistence type="predicted"/>
<dbReference type="EMBL" id="MPKA01000113">
    <property type="protein sequence ID" value="OLU44368.1"/>
    <property type="molecule type" value="Genomic_DNA"/>
</dbReference>
<dbReference type="GO" id="GO:0004476">
    <property type="term" value="F:mannose-6-phosphate isomerase activity"/>
    <property type="evidence" value="ECO:0007669"/>
    <property type="project" value="InterPro"/>
</dbReference>
<organism evidence="6 7">
    <name type="scientific">Dubosiella newyorkensis</name>
    <dbReference type="NCBI Taxonomy" id="1862672"/>
    <lineage>
        <taxon>Bacteria</taxon>
        <taxon>Bacillati</taxon>
        <taxon>Bacillota</taxon>
        <taxon>Erysipelotrichia</taxon>
        <taxon>Erysipelotrichales</taxon>
        <taxon>Erysipelotrichaceae</taxon>
        <taxon>Dubosiella</taxon>
    </lineage>
</organism>
<feature type="domain" description="Mannose-6-phosphate isomerase cupin" evidence="5">
    <location>
        <begin position="220"/>
        <end position="291"/>
    </location>
</feature>
<name>A0A1U7NK75_9FIRM</name>
<dbReference type="InterPro" id="IPR014710">
    <property type="entry name" value="RmlC-like_jellyroll"/>
</dbReference>
<comment type="caution">
    <text evidence="6">The sequence shown here is derived from an EMBL/GenBank/DDBJ whole genome shotgun (WGS) entry which is preliminary data.</text>
</comment>
<keyword evidence="2" id="KW-0862">Zinc</keyword>
<accession>A0A1U7NK75</accession>
<dbReference type="PANTHER" id="PTHR42742:SF3">
    <property type="entry name" value="FRUCTOKINASE"/>
    <property type="match status" value="1"/>
</dbReference>
<sequence length="300" mass="32971">MGIYKLSPDVESFEWGGTKLKEYGKKAKNETDKIAQTWELCANGDHQSLLTTGKDAGITLGQYIKDTDGKAAGTIAKEFDYFPITIKMVDNQNVSAIQVNPDPEKVNLIYVLSAKEDAVFYCGLNEKIEREQMVEKIQNGTLQDLIRSFAVKAGDAFLIEPGTVFAIGDDIQYISIQQDSPLKEFSFEQVLDAITMDVADVEKEAQQEVIEDGNAKTVMLANSDVFTTFKTELNGTVKIDQDEDSFGSIVMIEGEAVINSDGGEIPASKGDTFFIDAGTKNIEIQGKGTYLYTFLSELDA</sequence>
<dbReference type="Gene3D" id="2.60.120.10">
    <property type="entry name" value="Jelly Rolls"/>
    <property type="match status" value="2"/>
</dbReference>
<gene>
    <name evidence="6" type="ORF">BO225_10815</name>
</gene>
<dbReference type="InterPro" id="IPR049071">
    <property type="entry name" value="MPI_cupin_dom"/>
</dbReference>
<dbReference type="RefSeq" id="WP_076342257.1">
    <property type="nucleotide sequence ID" value="NZ_CAJTMI010000004.1"/>
</dbReference>
<dbReference type="InterPro" id="IPR011051">
    <property type="entry name" value="RmlC_Cupin_sf"/>
</dbReference>
<evidence type="ECO:0000313" key="6">
    <source>
        <dbReference type="EMBL" id="OLU44368.1"/>
    </source>
</evidence>
<evidence type="ECO:0000256" key="3">
    <source>
        <dbReference type="ARBA" id="ARBA00029741"/>
    </source>
</evidence>
<dbReference type="Pfam" id="PF21621">
    <property type="entry name" value="MPI_cupin_dom"/>
    <property type="match status" value="1"/>
</dbReference>
<dbReference type="PANTHER" id="PTHR42742">
    <property type="entry name" value="TRANSCRIPTIONAL REPRESSOR MPRA"/>
    <property type="match status" value="1"/>
</dbReference>
<reference evidence="6 7" key="1">
    <citation type="submission" date="2016-11" db="EMBL/GenBank/DDBJ databases">
        <title>Description of two novel members of the family Erysipelotrichaceae: Ileibacterium lipovorans gen. nov., sp. nov. and Dubosiella newyorkensis, gen. nov., sp. nov.</title>
        <authorList>
            <person name="Cox L.M."/>
            <person name="Sohn J."/>
            <person name="Tyrrell K.L."/>
            <person name="Citron D.M."/>
            <person name="Lawson P.A."/>
            <person name="Patel N.B."/>
            <person name="Iizumi T."/>
            <person name="Perez-Perez G.I."/>
            <person name="Goldstein E.J."/>
            <person name="Blaser M.J."/>
        </authorList>
    </citation>
    <scope>NUCLEOTIDE SEQUENCE [LARGE SCALE GENOMIC DNA]</scope>
    <source>
        <strain evidence="6 7">NYU-BL-A4</strain>
    </source>
</reference>
<dbReference type="InterPro" id="IPR051804">
    <property type="entry name" value="Carb_Metab_Reg_Kinase/Isom"/>
</dbReference>
<dbReference type="InterPro" id="IPR014628">
    <property type="entry name" value="Man6P_isomerase_Firm_short"/>
</dbReference>
<dbReference type="Proteomes" id="UP000186705">
    <property type="component" value="Unassembled WGS sequence"/>
</dbReference>
<evidence type="ECO:0000256" key="2">
    <source>
        <dbReference type="ARBA" id="ARBA00022833"/>
    </source>
</evidence>
<dbReference type="GeneID" id="78276427"/>
<dbReference type="OrthoDB" id="9808275at2"/>
<keyword evidence="1" id="KW-0479">Metal-binding</keyword>
<dbReference type="PIRSF" id="PIRSF036894">
    <property type="entry name" value="PMI_Firm_short"/>
    <property type="match status" value="1"/>
</dbReference>
<evidence type="ECO:0000256" key="4">
    <source>
        <dbReference type="ARBA" id="ARBA00030762"/>
    </source>
</evidence>
<evidence type="ECO:0000313" key="7">
    <source>
        <dbReference type="Proteomes" id="UP000186705"/>
    </source>
</evidence>
<dbReference type="SUPFAM" id="SSF51182">
    <property type="entry name" value="RmlC-like cupins"/>
    <property type="match status" value="1"/>
</dbReference>
<protein>
    <recommendedName>
        <fullName evidence="3">Phosphohexomutase</fullName>
    </recommendedName>
    <alternativeName>
        <fullName evidence="4">Phosphomannose isomerase</fullName>
    </alternativeName>
</protein>
<evidence type="ECO:0000256" key="1">
    <source>
        <dbReference type="ARBA" id="ARBA00022723"/>
    </source>
</evidence>
<evidence type="ECO:0000259" key="5">
    <source>
        <dbReference type="Pfam" id="PF21621"/>
    </source>
</evidence>
<dbReference type="GO" id="GO:0005975">
    <property type="term" value="P:carbohydrate metabolic process"/>
    <property type="evidence" value="ECO:0007669"/>
    <property type="project" value="InterPro"/>
</dbReference>